<feature type="domain" description="ABC transmembrane type-1" evidence="9">
    <location>
        <begin position="93"/>
        <end position="282"/>
    </location>
</feature>
<keyword evidence="4 7" id="KW-0812">Transmembrane</keyword>
<dbReference type="InterPro" id="IPR000515">
    <property type="entry name" value="MetI-like"/>
</dbReference>
<evidence type="ECO:0000313" key="10">
    <source>
        <dbReference type="EMBL" id="GAA1383630.1"/>
    </source>
</evidence>
<evidence type="ECO:0000256" key="3">
    <source>
        <dbReference type="ARBA" id="ARBA00022475"/>
    </source>
</evidence>
<sequence length="290" mass="29606">MSAPATAAPTPATDPALAATAGPRRGRRPRALTAVGVAVLLLAFAAAFFPTLFTSVDPQLAVPADRLQPPSGRHWFGTDQLGRDQFARIVHGARASLGSAAIAVAIALVAGTALGLVAGFLGGVVDAAVMRLLEVVLAIPPLLLALALVSALGFGTVNVAVAVGVVSTAAFARLVRGEVLRIRSMAFVEVARSAGFGRASVLRRHVLPHTLGPVLVLATLEFGTALLAISTLSFLGFGTPPPAPEWGSLVSAGRGFLGTAWWMSAMPGLVIAVVTLTVNQLAHSVEGGRR</sequence>
<keyword evidence="6 7" id="KW-0472">Membrane</keyword>
<dbReference type="PROSITE" id="PS50928">
    <property type="entry name" value="ABC_TM1"/>
    <property type="match status" value="1"/>
</dbReference>
<feature type="compositionally biased region" description="Low complexity" evidence="8">
    <location>
        <begin position="1"/>
        <end position="23"/>
    </location>
</feature>
<feature type="transmembrane region" description="Helical" evidence="7">
    <location>
        <begin position="214"/>
        <end position="239"/>
    </location>
</feature>
<dbReference type="SUPFAM" id="SSF161098">
    <property type="entry name" value="MetI-like"/>
    <property type="match status" value="1"/>
</dbReference>
<evidence type="ECO:0000256" key="8">
    <source>
        <dbReference type="SAM" id="MobiDB-lite"/>
    </source>
</evidence>
<evidence type="ECO:0000256" key="2">
    <source>
        <dbReference type="ARBA" id="ARBA00022448"/>
    </source>
</evidence>
<keyword evidence="5 7" id="KW-1133">Transmembrane helix</keyword>
<feature type="transmembrane region" description="Helical" evidence="7">
    <location>
        <begin position="31"/>
        <end position="53"/>
    </location>
</feature>
<dbReference type="Pfam" id="PF00528">
    <property type="entry name" value="BPD_transp_1"/>
    <property type="match status" value="1"/>
</dbReference>
<accession>A0ABN1XJW8</accession>
<dbReference type="PANTHER" id="PTHR43386:SF1">
    <property type="entry name" value="D,D-DIPEPTIDE TRANSPORT SYSTEM PERMEASE PROTEIN DDPC-RELATED"/>
    <property type="match status" value="1"/>
</dbReference>
<comment type="similarity">
    <text evidence="7">Belongs to the binding-protein-dependent transport system permease family.</text>
</comment>
<reference evidence="10 11" key="1">
    <citation type="journal article" date="2019" name="Int. J. Syst. Evol. Microbiol.">
        <title>The Global Catalogue of Microorganisms (GCM) 10K type strain sequencing project: providing services to taxonomists for standard genome sequencing and annotation.</title>
        <authorList>
            <consortium name="The Broad Institute Genomics Platform"/>
            <consortium name="The Broad Institute Genome Sequencing Center for Infectious Disease"/>
            <person name="Wu L."/>
            <person name="Ma J."/>
        </authorList>
    </citation>
    <scope>NUCLEOTIDE SEQUENCE [LARGE SCALE GENOMIC DNA]</scope>
    <source>
        <strain evidence="10 11">JCM 11896</strain>
    </source>
</reference>
<keyword evidence="2 7" id="KW-0813">Transport</keyword>
<feature type="region of interest" description="Disordered" evidence="8">
    <location>
        <begin position="1"/>
        <end position="25"/>
    </location>
</feature>
<evidence type="ECO:0000256" key="1">
    <source>
        <dbReference type="ARBA" id="ARBA00004651"/>
    </source>
</evidence>
<keyword evidence="3" id="KW-1003">Cell membrane</keyword>
<feature type="transmembrane region" description="Helical" evidence="7">
    <location>
        <begin position="132"/>
        <end position="151"/>
    </location>
</feature>
<evidence type="ECO:0000256" key="7">
    <source>
        <dbReference type="RuleBase" id="RU363032"/>
    </source>
</evidence>
<feature type="transmembrane region" description="Helical" evidence="7">
    <location>
        <begin position="259"/>
        <end position="282"/>
    </location>
</feature>
<dbReference type="Proteomes" id="UP001501414">
    <property type="component" value="Unassembled WGS sequence"/>
</dbReference>
<dbReference type="RefSeq" id="WP_344019455.1">
    <property type="nucleotide sequence ID" value="NZ_BAAAJK010000005.1"/>
</dbReference>
<evidence type="ECO:0000256" key="4">
    <source>
        <dbReference type="ARBA" id="ARBA00022692"/>
    </source>
</evidence>
<organism evidence="10 11">
    <name type="scientific">Pseudonocardia kongjuensis</name>
    <dbReference type="NCBI Taxonomy" id="102227"/>
    <lineage>
        <taxon>Bacteria</taxon>
        <taxon>Bacillati</taxon>
        <taxon>Actinomycetota</taxon>
        <taxon>Actinomycetes</taxon>
        <taxon>Pseudonocardiales</taxon>
        <taxon>Pseudonocardiaceae</taxon>
        <taxon>Pseudonocardia</taxon>
    </lineage>
</organism>
<dbReference type="InterPro" id="IPR050366">
    <property type="entry name" value="BP-dependent_transpt_permease"/>
</dbReference>
<evidence type="ECO:0000313" key="11">
    <source>
        <dbReference type="Proteomes" id="UP001501414"/>
    </source>
</evidence>
<feature type="transmembrane region" description="Helical" evidence="7">
    <location>
        <begin position="157"/>
        <end position="175"/>
    </location>
</feature>
<dbReference type="CDD" id="cd06261">
    <property type="entry name" value="TM_PBP2"/>
    <property type="match status" value="1"/>
</dbReference>
<dbReference type="EMBL" id="BAAAJK010000005">
    <property type="protein sequence ID" value="GAA1383630.1"/>
    <property type="molecule type" value="Genomic_DNA"/>
</dbReference>
<proteinExistence type="inferred from homology"/>
<feature type="transmembrane region" description="Helical" evidence="7">
    <location>
        <begin position="100"/>
        <end position="125"/>
    </location>
</feature>
<evidence type="ECO:0000256" key="5">
    <source>
        <dbReference type="ARBA" id="ARBA00022989"/>
    </source>
</evidence>
<dbReference type="Gene3D" id="1.10.3720.10">
    <property type="entry name" value="MetI-like"/>
    <property type="match status" value="1"/>
</dbReference>
<keyword evidence="11" id="KW-1185">Reference proteome</keyword>
<dbReference type="InterPro" id="IPR035906">
    <property type="entry name" value="MetI-like_sf"/>
</dbReference>
<evidence type="ECO:0000259" key="9">
    <source>
        <dbReference type="PROSITE" id="PS50928"/>
    </source>
</evidence>
<name>A0ABN1XJW8_9PSEU</name>
<dbReference type="PANTHER" id="PTHR43386">
    <property type="entry name" value="OLIGOPEPTIDE TRANSPORT SYSTEM PERMEASE PROTEIN APPC"/>
    <property type="match status" value="1"/>
</dbReference>
<evidence type="ECO:0000256" key="6">
    <source>
        <dbReference type="ARBA" id="ARBA00023136"/>
    </source>
</evidence>
<protein>
    <submittedName>
        <fullName evidence="10">ABC transporter permease</fullName>
    </submittedName>
</protein>
<comment type="caution">
    <text evidence="10">The sequence shown here is derived from an EMBL/GenBank/DDBJ whole genome shotgun (WGS) entry which is preliminary data.</text>
</comment>
<comment type="subcellular location">
    <subcellularLocation>
        <location evidence="1 7">Cell membrane</location>
        <topology evidence="1 7">Multi-pass membrane protein</topology>
    </subcellularLocation>
</comment>
<gene>
    <name evidence="10" type="ORF">GCM10009613_13290</name>
</gene>